<comment type="caution">
    <text evidence="1">The sequence shown here is derived from an EMBL/GenBank/DDBJ whole genome shotgun (WGS) entry which is preliminary data.</text>
</comment>
<dbReference type="Proteomes" id="UP000249390">
    <property type="component" value="Unassembled WGS sequence"/>
</dbReference>
<protein>
    <submittedName>
        <fullName evidence="1">Uncharacterized protein</fullName>
    </submittedName>
</protein>
<keyword evidence="2" id="KW-1185">Reference proteome</keyword>
<gene>
    <name evidence="1" type="ORF">DM860_012589</name>
</gene>
<evidence type="ECO:0000313" key="1">
    <source>
        <dbReference type="EMBL" id="RAL43448.1"/>
    </source>
</evidence>
<evidence type="ECO:0000313" key="2">
    <source>
        <dbReference type="Proteomes" id="UP000249390"/>
    </source>
</evidence>
<sequence length="147" mass="15902">MVGRVSGMRSVHTNAKMTTAITSSTRCPLGVESLWSSNSFKSVSLDNSVASDSEYSNSPGCLPIITSNATTPKLLLHHMIGIGSKAYLEPYSHKSLQRKSSWMNQHSTVLMCQSRLASAQILSQAICYLLTHHDAQWGESSRGADSG</sequence>
<dbReference type="EMBL" id="NQVE01000156">
    <property type="protein sequence ID" value="RAL43448.1"/>
    <property type="molecule type" value="Genomic_DNA"/>
</dbReference>
<name>A0A328DFW6_9ASTE</name>
<reference evidence="1 2" key="1">
    <citation type="submission" date="2018-06" db="EMBL/GenBank/DDBJ databases">
        <title>The Genome of Cuscuta australis (Dodder) Provides Insight into the Evolution of Plant Parasitism.</title>
        <authorList>
            <person name="Liu H."/>
        </authorList>
    </citation>
    <scope>NUCLEOTIDE SEQUENCE [LARGE SCALE GENOMIC DNA]</scope>
    <source>
        <strain evidence="2">cv. Yunnan</strain>
        <tissue evidence="1">Vines</tissue>
    </source>
</reference>
<dbReference type="AlphaFoldDB" id="A0A328DFW6"/>
<proteinExistence type="predicted"/>
<accession>A0A328DFW6</accession>
<organism evidence="1 2">
    <name type="scientific">Cuscuta australis</name>
    <dbReference type="NCBI Taxonomy" id="267555"/>
    <lineage>
        <taxon>Eukaryota</taxon>
        <taxon>Viridiplantae</taxon>
        <taxon>Streptophyta</taxon>
        <taxon>Embryophyta</taxon>
        <taxon>Tracheophyta</taxon>
        <taxon>Spermatophyta</taxon>
        <taxon>Magnoliopsida</taxon>
        <taxon>eudicotyledons</taxon>
        <taxon>Gunneridae</taxon>
        <taxon>Pentapetalae</taxon>
        <taxon>asterids</taxon>
        <taxon>lamiids</taxon>
        <taxon>Solanales</taxon>
        <taxon>Convolvulaceae</taxon>
        <taxon>Cuscuteae</taxon>
        <taxon>Cuscuta</taxon>
        <taxon>Cuscuta subgen. Grammica</taxon>
        <taxon>Cuscuta sect. Cleistogrammica</taxon>
    </lineage>
</organism>